<sequence>MRMRVRVLPRPVEPRRLVLAQHGRPNGGRRVVLPRALALEPRARLLLRALGRRRAVRERVRAFGRDGRRRHGGRPGRLVRLVARLSRRRRALCCPRPAGRGEYGIEGIGGISGSLMLSFETPSTSAAVDREGREAAGIHAPRPVNSRRSSSFFRVTFNRGDDR</sequence>
<comment type="caution">
    <text evidence="1">The sequence shown here is derived from an EMBL/GenBank/DDBJ whole genome shotgun (WGS) entry which is preliminary data.</text>
</comment>
<evidence type="ECO:0000313" key="2">
    <source>
        <dbReference type="Proteomes" id="UP001144978"/>
    </source>
</evidence>
<evidence type="ECO:0000313" key="1">
    <source>
        <dbReference type="EMBL" id="KAJ2986719.1"/>
    </source>
</evidence>
<keyword evidence="2" id="KW-1185">Reference proteome</keyword>
<proteinExistence type="predicted"/>
<gene>
    <name evidence="1" type="ORF">NUW54_g9657</name>
</gene>
<organism evidence="1 2">
    <name type="scientific">Trametes sanguinea</name>
    <dbReference type="NCBI Taxonomy" id="158606"/>
    <lineage>
        <taxon>Eukaryota</taxon>
        <taxon>Fungi</taxon>
        <taxon>Dikarya</taxon>
        <taxon>Basidiomycota</taxon>
        <taxon>Agaricomycotina</taxon>
        <taxon>Agaricomycetes</taxon>
        <taxon>Polyporales</taxon>
        <taxon>Polyporaceae</taxon>
        <taxon>Trametes</taxon>
    </lineage>
</organism>
<dbReference type="Proteomes" id="UP001144978">
    <property type="component" value="Unassembled WGS sequence"/>
</dbReference>
<name>A0ACC1P7C2_9APHY</name>
<reference evidence="1" key="1">
    <citation type="submission" date="2022-08" db="EMBL/GenBank/DDBJ databases">
        <title>Genome Sequence of Pycnoporus sanguineus.</title>
        <authorList>
            <person name="Buettner E."/>
        </authorList>
    </citation>
    <scope>NUCLEOTIDE SEQUENCE</scope>
    <source>
        <strain evidence="1">CG-C14</strain>
    </source>
</reference>
<protein>
    <submittedName>
        <fullName evidence="1">Uncharacterized protein</fullName>
    </submittedName>
</protein>
<dbReference type="EMBL" id="JANSHE010003290">
    <property type="protein sequence ID" value="KAJ2986719.1"/>
    <property type="molecule type" value="Genomic_DNA"/>
</dbReference>
<accession>A0ACC1P7C2</accession>